<comment type="similarity">
    <text evidence="1">Belongs to the type-I restriction system S methylase family.</text>
</comment>
<evidence type="ECO:0000256" key="3">
    <source>
        <dbReference type="ARBA" id="ARBA00023125"/>
    </source>
</evidence>
<keyword evidence="7" id="KW-1185">Reference proteome</keyword>
<proteinExistence type="inferred from homology"/>
<dbReference type="EMBL" id="BMDC01000002">
    <property type="protein sequence ID" value="GGH63762.1"/>
    <property type="molecule type" value="Genomic_DNA"/>
</dbReference>
<dbReference type="Gene3D" id="1.10.287.1120">
    <property type="entry name" value="Bipartite methylase S protein"/>
    <property type="match status" value="1"/>
</dbReference>
<dbReference type="AlphaFoldDB" id="A0A917MTT2"/>
<dbReference type="GO" id="GO:0009307">
    <property type="term" value="P:DNA restriction-modification system"/>
    <property type="evidence" value="ECO:0007669"/>
    <property type="project" value="UniProtKB-KW"/>
</dbReference>
<dbReference type="PANTHER" id="PTHR43140:SF1">
    <property type="entry name" value="TYPE I RESTRICTION ENZYME ECOKI SPECIFICITY SUBUNIT"/>
    <property type="match status" value="1"/>
</dbReference>
<dbReference type="CDD" id="cd17294">
    <property type="entry name" value="RMtype1_S_MmaC7ORF19P_TRD1-CR1_like"/>
    <property type="match status" value="1"/>
</dbReference>
<dbReference type="InterPro" id="IPR051212">
    <property type="entry name" value="Type-I_RE_S_subunit"/>
</dbReference>
<keyword evidence="2" id="KW-0680">Restriction system</keyword>
<protein>
    <submittedName>
        <fullName evidence="6">Restriction endonuclease subunit S</fullName>
    </submittedName>
</protein>
<feature type="domain" description="Type I restriction modification DNA specificity" evidence="5">
    <location>
        <begin position="67"/>
        <end position="190"/>
    </location>
</feature>
<sequence length="409" mass="45920">MSRIAELIEELCPNGVMHLSMGATGTFTRGSGIQKKDFLEQGFPAIHYGQIFTRYGLWASETYIFVDEAVAGKSKLAQPGDVVIATTSENDEDLAKAVAWIGNSPVAVSSDAMIYSPENLNPKFVSYFLNSADFQKQKEKFITGTKVKRISSQNFSKIKIPVPPLKIQEEIVRILDRFTLLEAELEAELEARRKQYAYLSENIFSSIENGKNTSLGSIVSTVSTGATPRAGEKKYYENGEIPWLRTGEIQFRDIYCSKTKITQNAVNDYRLKMVPENSVVVAISGATAARSAVLKSKMVTNQHCCCLQVNPSIAYYKYVFYWLKKDYLVLKSKGRGARSDLNTKIIKEHPILLPPLDEQKRIADLLDKFDALVNDISSGLPAEIAARRKQYEYYRDQLLTFKELQPEAA</sequence>
<keyword evidence="6" id="KW-0255">Endonuclease</keyword>
<evidence type="ECO:0000256" key="4">
    <source>
        <dbReference type="ARBA" id="ARBA00038652"/>
    </source>
</evidence>
<evidence type="ECO:0000256" key="1">
    <source>
        <dbReference type="ARBA" id="ARBA00010923"/>
    </source>
</evidence>
<name>A0A917MTT2_9MICC</name>
<gene>
    <name evidence="6" type="ORF">GCM10007359_15390</name>
</gene>
<evidence type="ECO:0000256" key="2">
    <source>
        <dbReference type="ARBA" id="ARBA00022747"/>
    </source>
</evidence>
<dbReference type="GO" id="GO:0004519">
    <property type="term" value="F:endonuclease activity"/>
    <property type="evidence" value="ECO:0007669"/>
    <property type="project" value="UniProtKB-KW"/>
</dbReference>
<dbReference type="Pfam" id="PF01420">
    <property type="entry name" value="Methylase_S"/>
    <property type="match status" value="2"/>
</dbReference>
<dbReference type="SUPFAM" id="SSF116734">
    <property type="entry name" value="DNA methylase specificity domain"/>
    <property type="match status" value="2"/>
</dbReference>
<organism evidence="6 7">
    <name type="scientific">Rothia aerolata</name>
    <dbReference type="NCBI Taxonomy" id="1812262"/>
    <lineage>
        <taxon>Bacteria</taxon>
        <taxon>Bacillati</taxon>
        <taxon>Actinomycetota</taxon>
        <taxon>Actinomycetes</taxon>
        <taxon>Micrococcales</taxon>
        <taxon>Micrococcaceae</taxon>
        <taxon>Rothia</taxon>
    </lineage>
</organism>
<dbReference type="Gene3D" id="3.90.220.20">
    <property type="entry name" value="DNA methylase specificity domains"/>
    <property type="match status" value="2"/>
</dbReference>
<dbReference type="Proteomes" id="UP000600171">
    <property type="component" value="Unassembled WGS sequence"/>
</dbReference>
<dbReference type="PANTHER" id="PTHR43140">
    <property type="entry name" value="TYPE-1 RESTRICTION ENZYME ECOKI SPECIFICITY PROTEIN"/>
    <property type="match status" value="1"/>
</dbReference>
<reference evidence="6 7" key="1">
    <citation type="journal article" date="2014" name="Int. J. Syst. Evol. Microbiol.">
        <title>Complete genome sequence of Corynebacterium casei LMG S-19264T (=DSM 44701T), isolated from a smear-ripened cheese.</title>
        <authorList>
            <consortium name="US DOE Joint Genome Institute (JGI-PGF)"/>
            <person name="Walter F."/>
            <person name="Albersmeier A."/>
            <person name="Kalinowski J."/>
            <person name="Ruckert C."/>
        </authorList>
    </citation>
    <scope>NUCLEOTIDE SEQUENCE [LARGE SCALE GENOMIC DNA]</scope>
    <source>
        <strain evidence="6 7">CCM 8669</strain>
    </source>
</reference>
<keyword evidence="3" id="KW-0238">DNA-binding</keyword>
<evidence type="ECO:0000313" key="7">
    <source>
        <dbReference type="Proteomes" id="UP000600171"/>
    </source>
</evidence>
<dbReference type="InterPro" id="IPR044946">
    <property type="entry name" value="Restrct_endonuc_typeI_TRD_sf"/>
</dbReference>
<comment type="caution">
    <text evidence="6">The sequence shown here is derived from an EMBL/GenBank/DDBJ whole genome shotgun (WGS) entry which is preliminary data.</text>
</comment>
<dbReference type="RefSeq" id="WP_188359776.1">
    <property type="nucleotide sequence ID" value="NZ_BMDC01000002.1"/>
</dbReference>
<dbReference type="GO" id="GO:0003677">
    <property type="term" value="F:DNA binding"/>
    <property type="evidence" value="ECO:0007669"/>
    <property type="project" value="UniProtKB-KW"/>
</dbReference>
<keyword evidence="6" id="KW-0540">Nuclease</keyword>
<evidence type="ECO:0000313" key="6">
    <source>
        <dbReference type="EMBL" id="GGH63762.1"/>
    </source>
</evidence>
<comment type="subunit">
    <text evidence="4">The methyltransferase is composed of M and S polypeptides.</text>
</comment>
<accession>A0A917MTT2</accession>
<evidence type="ECO:0000259" key="5">
    <source>
        <dbReference type="Pfam" id="PF01420"/>
    </source>
</evidence>
<keyword evidence="6" id="KW-0378">Hydrolase</keyword>
<dbReference type="InterPro" id="IPR000055">
    <property type="entry name" value="Restrct_endonuc_typeI_TRD"/>
</dbReference>
<feature type="domain" description="Type I restriction modification DNA specificity" evidence="5">
    <location>
        <begin position="215"/>
        <end position="384"/>
    </location>
</feature>
<dbReference type="CDD" id="cd17268">
    <property type="entry name" value="RMtype1_S_Ara36733I_TRD1-CR1_like"/>
    <property type="match status" value="1"/>
</dbReference>